<dbReference type="PANTHER" id="PTHR35814">
    <property type="match status" value="1"/>
</dbReference>
<dbReference type="PANTHER" id="PTHR35814:SF1">
    <property type="entry name" value="GLUTATHIONE S-TRANSFERASE-RELATED"/>
    <property type="match status" value="1"/>
</dbReference>
<dbReference type="InterPro" id="IPR001129">
    <property type="entry name" value="Membr-assoc_MAPEG"/>
</dbReference>
<dbReference type="OrthoDB" id="19091at2759"/>
<keyword evidence="4" id="KW-0472">Membrane</keyword>
<dbReference type="InParanoid" id="A0A316YKD0"/>
<evidence type="ECO:0000256" key="3">
    <source>
        <dbReference type="ARBA" id="ARBA00022989"/>
    </source>
</evidence>
<dbReference type="RefSeq" id="XP_025375373.1">
    <property type="nucleotide sequence ID" value="XM_025522308.1"/>
</dbReference>
<organism evidence="5 6">
    <name type="scientific">Acaromyces ingoldii</name>
    <dbReference type="NCBI Taxonomy" id="215250"/>
    <lineage>
        <taxon>Eukaryota</taxon>
        <taxon>Fungi</taxon>
        <taxon>Dikarya</taxon>
        <taxon>Basidiomycota</taxon>
        <taxon>Ustilaginomycotina</taxon>
        <taxon>Exobasidiomycetes</taxon>
        <taxon>Exobasidiales</taxon>
        <taxon>Cryptobasidiaceae</taxon>
        <taxon>Acaromyces</taxon>
    </lineage>
</organism>
<keyword evidence="3" id="KW-1133">Transmembrane helix</keyword>
<dbReference type="EMBL" id="KZ819638">
    <property type="protein sequence ID" value="PWN88175.1"/>
    <property type="molecule type" value="Genomic_DNA"/>
</dbReference>
<keyword evidence="6" id="KW-1185">Reference proteome</keyword>
<dbReference type="Gene3D" id="1.20.120.550">
    <property type="entry name" value="Membrane associated eicosanoid/glutathione metabolism-like domain"/>
    <property type="match status" value="1"/>
</dbReference>
<comment type="subcellular location">
    <subcellularLocation>
        <location evidence="1">Membrane</location>
    </subcellularLocation>
</comment>
<evidence type="ECO:0008006" key="7">
    <source>
        <dbReference type="Google" id="ProtNLM"/>
    </source>
</evidence>
<sequence>MPLFVLSPASLAHSALFAGYYTYLGTNVMALRIKTGVMLGDGGAGSIRDAKHKAGPSDAVDEAKLKRSIRAHANFSETTPFAFFLIFLAELNGAPTSLVHGAYTALLASRVLHAELGLKTDDVLGIGRPVGIVGTWLITLAAGAYNLNLGYEPLKSFLGFK</sequence>
<proteinExistence type="predicted"/>
<dbReference type="SUPFAM" id="SSF161084">
    <property type="entry name" value="MAPEG domain-like"/>
    <property type="match status" value="1"/>
</dbReference>
<evidence type="ECO:0000313" key="6">
    <source>
        <dbReference type="Proteomes" id="UP000245768"/>
    </source>
</evidence>
<evidence type="ECO:0000256" key="2">
    <source>
        <dbReference type="ARBA" id="ARBA00022692"/>
    </source>
</evidence>
<evidence type="ECO:0000313" key="5">
    <source>
        <dbReference type="EMBL" id="PWN88175.1"/>
    </source>
</evidence>
<dbReference type="InterPro" id="IPR023352">
    <property type="entry name" value="MAPEG-like_dom_sf"/>
</dbReference>
<reference evidence="5 6" key="1">
    <citation type="journal article" date="2018" name="Mol. Biol. Evol.">
        <title>Broad Genomic Sampling Reveals a Smut Pathogenic Ancestry of the Fungal Clade Ustilaginomycotina.</title>
        <authorList>
            <person name="Kijpornyongpan T."/>
            <person name="Mondo S.J."/>
            <person name="Barry K."/>
            <person name="Sandor L."/>
            <person name="Lee J."/>
            <person name="Lipzen A."/>
            <person name="Pangilinan J."/>
            <person name="LaButti K."/>
            <person name="Hainaut M."/>
            <person name="Henrissat B."/>
            <person name="Grigoriev I.V."/>
            <person name="Spatafora J.W."/>
            <person name="Aime M.C."/>
        </authorList>
    </citation>
    <scope>NUCLEOTIDE SEQUENCE [LARGE SCALE GENOMIC DNA]</scope>
    <source>
        <strain evidence="5 6">MCA 4198</strain>
    </source>
</reference>
<accession>A0A316YKD0</accession>
<name>A0A316YKD0_9BASI</name>
<evidence type="ECO:0000256" key="4">
    <source>
        <dbReference type="ARBA" id="ARBA00023136"/>
    </source>
</evidence>
<dbReference type="GO" id="GO:0016020">
    <property type="term" value="C:membrane"/>
    <property type="evidence" value="ECO:0007669"/>
    <property type="project" value="UniProtKB-SubCell"/>
</dbReference>
<dbReference type="AlphaFoldDB" id="A0A316YKD0"/>
<keyword evidence="2" id="KW-0812">Transmembrane</keyword>
<evidence type="ECO:0000256" key="1">
    <source>
        <dbReference type="ARBA" id="ARBA00004370"/>
    </source>
</evidence>
<dbReference type="Pfam" id="PF01124">
    <property type="entry name" value="MAPEG"/>
    <property type="match status" value="1"/>
</dbReference>
<dbReference type="Proteomes" id="UP000245768">
    <property type="component" value="Unassembled WGS sequence"/>
</dbReference>
<gene>
    <name evidence="5" type="ORF">FA10DRAFT_268390</name>
</gene>
<dbReference type="STRING" id="215250.A0A316YKD0"/>
<protein>
    <recommendedName>
        <fullName evidence="7">Membrane-associated proteins in eicosanoid and glutathione metabolism</fullName>
    </recommendedName>
</protein>
<dbReference type="GeneID" id="37044224"/>